<reference evidence="2 3" key="1">
    <citation type="submission" date="2011-05" db="EMBL/GenBank/DDBJ databases">
        <authorList>
            <person name="Durkin A.S."/>
            <person name="Kim M."/>
            <person name="Radune D."/>
            <person name="Hostetler J."/>
            <person name="Torralba M."/>
            <person name="Gillis M."/>
            <person name="Methe B."/>
            <person name="Sutton G."/>
            <person name="Nelson K.E."/>
        </authorList>
    </citation>
    <scope>NUCLEOTIDE SEQUENCE [LARGE SCALE GENOMIC DNA]</scope>
    <source>
        <strain evidence="2 3">F0423</strain>
    </source>
</reference>
<feature type="domain" description="Putative Se/S carrier protein-like" evidence="1">
    <location>
        <begin position="5"/>
        <end position="73"/>
    </location>
</feature>
<sequence length="87" mass="9700">MYAEYGLVVFDSTHEAIKTETLAKDNHVHARLIGTPGKIVAGCGLSLRYDLDDTDSLRDLLDKNNVTYKGFYCALRDGLKSSYTIIK</sequence>
<dbReference type="InterPro" id="IPR021778">
    <property type="entry name" value="Se/S_carrier-like"/>
</dbReference>
<dbReference type="Proteomes" id="UP000006035">
    <property type="component" value="Unassembled WGS sequence"/>
</dbReference>
<dbReference type="RefSeq" id="WP_003715097.1">
    <property type="nucleotide sequence ID" value="NZ_AFTL01000008.1"/>
</dbReference>
<dbReference type="EMBL" id="AFTL01000008">
    <property type="protein sequence ID" value="EGS38594.1"/>
    <property type="molecule type" value="Genomic_DNA"/>
</dbReference>
<name>A0ABN0D7C8_9LACO</name>
<dbReference type="Pfam" id="PF11823">
    <property type="entry name" value="Se_S_carrier"/>
    <property type="match status" value="1"/>
</dbReference>
<comment type="caution">
    <text evidence="2">The sequence shown here is derived from an EMBL/GenBank/DDBJ whole genome shotgun (WGS) entry which is preliminary data.</text>
</comment>
<gene>
    <name evidence="2" type="ORF">HMPREF9102_1563</name>
</gene>
<evidence type="ECO:0000259" key="1">
    <source>
        <dbReference type="Pfam" id="PF11823"/>
    </source>
</evidence>
<accession>A0ABN0D7C8</accession>
<organism evidence="2 3">
    <name type="scientific">Limosilactobacillus oris F0423</name>
    <dbReference type="NCBI Taxonomy" id="944562"/>
    <lineage>
        <taxon>Bacteria</taxon>
        <taxon>Bacillati</taxon>
        <taxon>Bacillota</taxon>
        <taxon>Bacilli</taxon>
        <taxon>Lactobacillales</taxon>
        <taxon>Lactobacillaceae</taxon>
        <taxon>Limosilactobacillus</taxon>
    </lineage>
</organism>
<evidence type="ECO:0000313" key="2">
    <source>
        <dbReference type="EMBL" id="EGS38594.1"/>
    </source>
</evidence>
<protein>
    <recommendedName>
        <fullName evidence="1">Putative Se/S carrier protein-like domain-containing protein</fullName>
    </recommendedName>
</protein>
<proteinExistence type="predicted"/>
<evidence type="ECO:0000313" key="3">
    <source>
        <dbReference type="Proteomes" id="UP000006035"/>
    </source>
</evidence>
<keyword evidence="3" id="KW-1185">Reference proteome</keyword>